<dbReference type="SUPFAM" id="SSF47598">
    <property type="entry name" value="Ribbon-helix-helix"/>
    <property type="match status" value="1"/>
</dbReference>
<proteinExistence type="predicted"/>
<evidence type="ECO:0000259" key="1">
    <source>
        <dbReference type="Pfam" id="PF01402"/>
    </source>
</evidence>
<comment type="caution">
    <text evidence="2">The sequence shown here is derived from an EMBL/GenBank/DDBJ whole genome shotgun (WGS) entry which is preliminary data.</text>
</comment>
<dbReference type="GO" id="GO:0006355">
    <property type="term" value="P:regulation of DNA-templated transcription"/>
    <property type="evidence" value="ECO:0007669"/>
    <property type="project" value="InterPro"/>
</dbReference>
<dbReference type="InterPro" id="IPR010985">
    <property type="entry name" value="Ribbon_hlx_hlx"/>
</dbReference>
<organism evidence="2 3">
    <name type="scientific">Candidatus Terraquivivens tikiterensis</name>
    <dbReference type="NCBI Taxonomy" id="1980982"/>
    <lineage>
        <taxon>Archaea</taxon>
        <taxon>Nitrososphaerota</taxon>
        <taxon>Candidatus Wolframiiraptoraceae</taxon>
        <taxon>Candidatus Terraquivivens</taxon>
    </lineage>
</organism>
<evidence type="ECO:0000313" key="2">
    <source>
        <dbReference type="EMBL" id="PUA32920.1"/>
    </source>
</evidence>
<reference evidence="2 3" key="1">
    <citation type="submission" date="2017-04" db="EMBL/GenBank/DDBJ databases">
        <title>Draft Aigarchaeota genome from a New Zealand hot spring.</title>
        <authorList>
            <person name="Reysenbach A.-L."/>
            <person name="Donaho J.A."/>
            <person name="Gerhart J."/>
            <person name="Kelley J.F."/>
            <person name="Kouba K."/>
            <person name="Podar M."/>
            <person name="Stott M."/>
        </authorList>
    </citation>
    <scope>NUCLEOTIDE SEQUENCE [LARGE SCALE GENOMIC DNA]</scope>
    <source>
        <strain evidence="2">NZ13_MG1</strain>
    </source>
</reference>
<name>A0A2R7Y5X5_9ARCH</name>
<dbReference type="InterPro" id="IPR013321">
    <property type="entry name" value="Arc_rbn_hlx_hlx"/>
</dbReference>
<gene>
    <name evidence="2" type="ORF">B9J98_03260</name>
</gene>
<dbReference type="AlphaFoldDB" id="A0A2R7Y5X5"/>
<accession>A0A2R7Y5X5</accession>
<dbReference type="Gene3D" id="1.10.1220.10">
    <property type="entry name" value="Met repressor-like"/>
    <property type="match status" value="1"/>
</dbReference>
<dbReference type="EMBL" id="NDWU01000006">
    <property type="protein sequence ID" value="PUA32920.1"/>
    <property type="molecule type" value="Genomic_DNA"/>
</dbReference>
<dbReference type="CDD" id="cd22231">
    <property type="entry name" value="RHH_NikR_HicB-like"/>
    <property type="match status" value="1"/>
</dbReference>
<evidence type="ECO:0000313" key="3">
    <source>
        <dbReference type="Proteomes" id="UP000244066"/>
    </source>
</evidence>
<dbReference type="Pfam" id="PF01402">
    <property type="entry name" value="RHH_1"/>
    <property type="match status" value="1"/>
</dbReference>
<sequence>MKLVSVKMPEALIDGIDELVRLNLYPSRSAVIRAAVRDLLKTELPGWSAGKKRIEVPPGEG</sequence>
<feature type="domain" description="Ribbon-helix-helix protein CopG" evidence="1">
    <location>
        <begin position="2"/>
        <end position="43"/>
    </location>
</feature>
<dbReference type="Proteomes" id="UP000244066">
    <property type="component" value="Unassembled WGS sequence"/>
</dbReference>
<protein>
    <submittedName>
        <fullName evidence="2">CopG family transcriptional regulator</fullName>
    </submittedName>
</protein>
<dbReference type="InterPro" id="IPR002145">
    <property type="entry name" value="CopG"/>
</dbReference>